<feature type="compositionally biased region" description="Pro residues" evidence="10">
    <location>
        <begin position="828"/>
        <end position="841"/>
    </location>
</feature>
<dbReference type="GO" id="GO:0044718">
    <property type="term" value="P:siderophore transmembrane transport"/>
    <property type="evidence" value="ECO:0007669"/>
    <property type="project" value="TreeGrafter"/>
</dbReference>
<dbReference type="InterPro" id="IPR039426">
    <property type="entry name" value="TonB-dep_rcpt-like"/>
</dbReference>
<evidence type="ECO:0000313" key="14">
    <source>
        <dbReference type="Proteomes" id="UP000236327"/>
    </source>
</evidence>
<feature type="region of interest" description="Disordered" evidence="10">
    <location>
        <begin position="631"/>
        <end position="684"/>
    </location>
</feature>
<evidence type="ECO:0000256" key="6">
    <source>
        <dbReference type="ARBA" id="ARBA00023077"/>
    </source>
</evidence>
<evidence type="ECO:0000313" key="13">
    <source>
        <dbReference type="EMBL" id="PNU04979.1"/>
    </source>
</evidence>
<evidence type="ECO:0000256" key="4">
    <source>
        <dbReference type="ARBA" id="ARBA00022692"/>
    </source>
</evidence>
<evidence type="ECO:0000256" key="10">
    <source>
        <dbReference type="SAM" id="MobiDB-lite"/>
    </source>
</evidence>
<dbReference type="GO" id="GO:0009279">
    <property type="term" value="C:cell outer membrane"/>
    <property type="evidence" value="ECO:0007669"/>
    <property type="project" value="UniProtKB-SubCell"/>
</dbReference>
<dbReference type="RefSeq" id="WP_170065885.1">
    <property type="nucleotide sequence ID" value="NZ_LYMM01000029.1"/>
</dbReference>
<dbReference type="Pfam" id="PF00593">
    <property type="entry name" value="TonB_dep_Rec_b-barrel"/>
    <property type="match status" value="1"/>
</dbReference>
<name>A0A2K2G1Q7_9SPHN</name>
<keyword evidence="6" id="KW-0798">TonB box</keyword>
<feature type="compositionally biased region" description="Low complexity" evidence="10">
    <location>
        <begin position="813"/>
        <end position="827"/>
    </location>
</feature>
<keyword evidence="14" id="KW-1185">Reference proteome</keyword>
<dbReference type="PANTHER" id="PTHR30069">
    <property type="entry name" value="TONB-DEPENDENT OUTER MEMBRANE RECEPTOR"/>
    <property type="match status" value="1"/>
</dbReference>
<evidence type="ECO:0000256" key="1">
    <source>
        <dbReference type="ARBA" id="ARBA00004571"/>
    </source>
</evidence>
<feature type="region of interest" description="Disordered" evidence="10">
    <location>
        <begin position="698"/>
        <end position="718"/>
    </location>
</feature>
<dbReference type="InterPro" id="IPR036942">
    <property type="entry name" value="Beta-barrel_TonB_sf"/>
</dbReference>
<keyword evidence="7" id="KW-0472">Membrane</keyword>
<feature type="compositionally biased region" description="Gly residues" evidence="10">
    <location>
        <begin position="846"/>
        <end position="880"/>
    </location>
</feature>
<keyword evidence="5 11" id="KW-0732">Signal</keyword>
<feature type="region of interest" description="Disordered" evidence="10">
    <location>
        <begin position="733"/>
        <end position="758"/>
    </location>
</feature>
<organism evidence="13 14">
    <name type="scientific">Novosphingobium guangzhouense</name>
    <dbReference type="NCBI Taxonomy" id="1850347"/>
    <lineage>
        <taxon>Bacteria</taxon>
        <taxon>Pseudomonadati</taxon>
        <taxon>Pseudomonadota</taxon>
        <taxon>Alphaproteobacteria</taxon>
        <taxon>Sphingomonadales</taxon>
        <taxon>Sphingomonadaceae</taxon>
        <taxon>Novosphingobium</taxon>
    </lineage>
</organism>
<dbReference type="EMBL" id="LYMM01000029">
    <property type="protein sequence ID" value="PNU04979.1"/>
    <property type="molecule type" value="Genomic_DNA"/>
</dbReference>
<keyword evidence="9" id="KW-0998">Cell outer membrane</keyword>
<gene>
    <name evidence="13" type="ORF">A8V01_03825</name>
</gene>
<dbReference type="InterPro" id="IPR000531">
    <property type="entry name" value="Beta-barrel_TonB"/>
</dbReference>
<evidence type="ECO:0000256" key="2">
    <source>
        <dbReference type="ARBA" id="ARBA00022448"/>
    </source>
</evidence>
<dbReference type="Gene3D" id="2.40.170.20">
    <property type="entry name" value="TonB-dependent receptor, beta-barrel domain"/>
    <property type="match status" value="1"/>
</dbReference>
<evidence type="ECO:0000256" key="3">
    <source>
        <dbReference type="ARBA" id="ARBA00022452"/>
    </source>
</evidence>
<evidence type="ECO:0000256" key="7">
    <source>
        <dbReference type="ARBA" id="ARBA00023136"/>
    </source>
</evidence>
<comment type="caution">
    <text evidence="13">The sequence shown here is derived from an EMBL/GenBank/DDBJ whole genome shotgun (WGS) entry which is preliminary data.</text>
</comment>
<accession>A0A2K2G1Q7</accession>
<feature type="domain" description="TonB-dependent receptor-like beta-barrel" evidence="12">
    <location>
        <begin position="263"/>
        <end position="582"/>
    </location>
</feature>
<evidence type="ECO:0000256" key="5">
    <source>
        <dbReference type="ARBA" id="ARBA00022729"/>
    </source>
</evidence>
<evidence type="ECO:0000256" key="8">
    <source>
        <dbReference type="ARBA" id="ARBA00023170"/>
    </source>
</evidence>
<feature type="region of interest" description="Disordered" evidence="10">
    <location>
        <begin position="813"/>
        <end position="880"/>
    </location>
</feature>
<dbReference type="PANTHER" id="PTHR30069:SF29">
    <property type="entry name" value="HEMOGLOBIN AND HEMOGLOBIN-HAPTOGLOBIN-BINDING PROTEIN 1-RELATED"/>
    <property type="match status" value="1"/>
</dbReference>
<dbReference type="Proteomes" id="UP000236327">
    <property type="component" value="Unassembled WGS sequence"/>
</dbReference>
<feature type="compositionally biased region" description="Low complexity" evidence="10">
    <location>
        <begin position="631"/>
        <end position="650"/>
    </location>
</feature>
<proteinExistence type="predicted"/>
<keyword evidence="8" id="KW-0675">Receptor</keyword>
<dbReference type="InterPro" id="IPR037066">
    <property type="entry name" value="Plug_dom_sf"/>
</dbReference>
<keyword evidence="2" id="KW-0813">Transport</keyword>
<keyword evidence="3" id="KW-1134">Transmembrane beta strand</keyword>
<reference evidence="13 14" key="1">
    <citation type="submission" date="2016-05" db="EMBL/GenBank/DDBJ databases">
        <title>Complete genome sequence of Novosphingobium guangzhouense SA925(T).</title>
        <authorList>
            <person name="Sha S."/>
        </authorList>
    </citation>
    <scope>NUCLEOTIDE SEQUENCE [LARGE SCALE GENOMIC DNA]</scope>
    <source>
        <strain evidence="13 14">SA925</strain>
    </source>
</reference>
<feature type="signal peptide" evidence="11">
    <location>
        <begin position="1"/>
        <end position="21"/>
    </location>
</feature>
<evidence type="ECO:0000256" key="11">
    <source>
        <dbReference type="SAM" id="SignalP"/>
    </source>
</evidence>
<evidence type="ECO:0000256" key="9">
    <source>
        <dbReference type="ARBA" id="ARBA00023237"/>
    </source>
</evidence>
<protein>
    <recommendedName>
        <fullName evidence="12">TonB-dependent receptor-like beta-barrel domain-containing protein</fullName>
    </recommendedName>
</protein>
<evidence type="ECO:0000259" key="12">
    <source>
        <dbReference type="Pfam" id="PF00593"/>
    </source>
</evidence>
<dbReference type="SUPFAM" id="SSF56935">
    <property type="entry name" value="Porins"/>
    <property type="match status" value="1"/>
</dbReference>
<feature type="chain" id="PRO_5014335347" description="TonB-dependent receptor-like beta-barrel domain-containing protein" evidence="11">
    <location>
        <begin position="22"/>
        <end position="1041"/>
    </location>
</feature>
<sequence>MRSLPLISLVACLAMPVPAWAADAPTAPVIKDDDTDPDNPMEVHGDEILVTAPRIIGSIDVPQKPIEVFDENDIASYGVSSIEELLEAISPQTGSGRGRGDGRPVMLLNGQRISSFREMRGIPPEAIRRVEVLPEEVALRFGYSANQRVVNIILKDQFQAVTTSGEYNRPTRGGYDNYELEGGLFKIAGPRRYNINGKLDNTSMLTEAERGITQEESRTSQVAGDPDPARYRSLAAQDHELTLEGSMTQGLGEKGLAGAITVTGGYTRSNTLSSSGLDTVPLTYDGQTLRRTLPDPLTNRSISDTFEGGFGYSTMVGDWQLSATANATYTDTSTRVDRRRGEDQYGDLQAAVASGTLSISGALPDVPGAGVDVATTRQLTLSNLVTLSGKPFRMPAGEANLTVKGGYDYDRSASKDTRTTLGDITLKRGDVLGGVNLALPLTSKGEDFLGAVGDITLNFSGGLDHLSDFGTLKDWSAGITWSPTENLMLQASYIVDEAAPKLTQLAAPMIETYNVAVYDFANSRTALVTTVTGGNPDLKKETQRDWKISAQWKLPFMQRSNLIVEYFRNRSSDVTQSFPLLTPAIESAFPDRVTRDADGNLTRIDRRAVTFDEVKSSSMRWGFNISGSLGGASPASGGGSARPSSVRAGAEPVQSVTGPNGPMAGGQSLGGQSSGAARPGFDPSRFAASRATLCAPGAAAPDPATLPDGLRNRLSGEDGKIDPAKLAEFRQRACSAEGAGSTPGNGASPGEGRGPMDPERFERIRTALCAGGSGPPDIASLPDRMRERIMSADGKVDPSRLAELRERFCSSAAPAAAGSQAQGDQPSMFPPPGAFGGPPPMSANAGGAGGTRSEAGGRGADGPGGPGGPPGGGFGPPGGRNGSRWNLSVYHTWRFTDTILIAPGVPVLDQLNGDSTSAGGTPRHTIEAEGGLFKNGYGLRLKAEWNAPARVDGSGAPGSQDLRFGSTFDVSLRLFADLGRNEALVAKMPFLKGARLSLVADNMLDSRQKVTDQNGVTPIAYQRAYREPQGRVLGIDFRKMF</sequence>
<dbReference type="Gene3D" id="2.170.130.10">
    <property type="entry name" value="TonB-dependent receptor, plug domain"/>
    <property type="match status" value="1"/>
</dbReference>
<comment type="subcellular location">
    <subcellularLocation>
        <location evidence="1">Cell outer membrane</location>
        <topology evidence="1">Multi-pass membrane protein</topology>
    </subcellularLocation>
</comment>
<dbReference type="GO" id="GO:0015344">
    <property type="term" value="F:siderophore uptake transmembrane transporter activity"/>
    <property type="evidence" value="ECO:0007669"/>
    <property type="project" value="TreeGrafter"/>
</dbReference>
<feature type="compositionally biased region" description="Gly residues" evidence="10">
    <location>
        <begin position="663"/>
        <end position="673"/>
    </location>
</feature>
<dbReference type="AlphaFoldDB" id="A0A2K2G1Q7"/>
<keyword evidence="4" id="KW-0812">Transmembrane</keyword>
<feature type="compositionally biased region" description="Gly residues" evidence="10">
    <location>
        <begin position="741"/>
        <end position="753"/>
    </location>
</feature>